<feature type="coiled-coil region" evidence="1">
    <location>
        <begin position="179"/>
        <end position="206"/>
    </location>
</feature>
<evidence type="ECO:0000256" key="2">
    <source>
        <dbReference type="SAM" id="MobiDB-lite"/>
    </source>
</evidence>
<evidence type="ECO:0000313" key="4">
    <source>
        <dbReference type="Proteomes" id="UP000800036"/>
    </source>
</evidence>
<dbReference type="Proteomes" id="UP000800036">
    <property type="component" value="Unassembled WGS sequence"/>
</dbReference>
<evidence type="ECO:0000313" key="3">
    <source>
        <dbReference type="EMBL" id="KAF1969969.1"/>
    </source>
</evidence>
<dbReference type="EMBL" id="ML976704">
    <property type="protein sequence ID" value="KAF1969969.1"/>
    <property type="molecule type" value="Genomic_DNA"/>
</dbReference>
<accession>A0A6A5V168</accession>
<feature type="region of interest" description="Disordered" evidence="2">
    <location>
        <begin position="99"/>
        <end position="139"/>
    </location>
</feature>
<sequence>MLILSRAQLLNQRDINQWSTRVQRDIRHGQRSQGLASRYSNAMARQSRLHYELVQSVLLTPPERKRQQHLDRGINYNSNDNREDAILFQASSSSYVRARSTSRQRLRLSRHPTPALVTQTATQDSDSSSTTTPTPSQLVTIPFRSPSSQLSLQRQVLQQNLNAQPHMKSLDERDRESIVRRRELENEKLEIELEMLRSERAKKTSEH</sequence>
<feature type="compositionally biased region" description="Basic residues" evidence="2">
    <location>
        <begin position="100"/>
        <end position="110"/>
    </location>
</feature>
<protein>
    <submittedName>
        <fullName evidence="3">Uncharacterized protein</fullName>
    </submittedName>
</protein>
<gene>
    <name evidence="3" type="ORF">BU23DRAFT_219017</name>
</gene>
<name>A0A6A5V168_9PLEO</name>
<dbReference type="AlphaFoldDB" id="A0A6A5V168"/>
<feature type="compositionally biased region" description="Low complexity" evidence="2">
    <location>
        <begin position="118"/>
        <end position="137"/>
    </location>
</feature>
<keyword evidence="4" id="KW-1185">Reference proteome</keyword>
<organism evidence="3 4">
    <name type="scientific">Bimuria novae-zelandiae CBS 107.79</name>
    <dbReference type="NCBI Taxonomy" id="1447943"/>
    <lineage>
        <taxon>Eukaryota</taxon>
        <taxon>Fungi</taxon>
        <taxon>Dikarya</taxon>
        <taxon>Ascomycota</taxon>
        <taxon>Pezizomycotina</taxon>
        <taxon>Dothideomycetes</taxon>
        <taxon>Pleosporomycetidae</taxon>
        <taxon>Pleosporales</taxon>
        <taxon>Massarineae</taxon>
        <taxon>Didymosphaeriaceae</taxon>
        <taxon>Bimuria</taxon>
    </lineage>
</organism>
<reference evidence="3" key="1">
    <citation type="journal article" date="2020" name="Stud. Mycol.">
        <title>101 Dothideomycetes genomes: a test case for predicting lifestyles and emergence of pathogens.</title>
        <authorList>
            <person name="Haridas S."/>
            <person name="Albert R."/>
            <person name="Binder M."/>
            <person name="Bloem J."/>
            <person name="Labutti K."/>
            <person name="Salamov A."/>
            <person name="Andreopoulos B."/>
            <person name="Baker S."/>
            <person name="Barry K."/>
            <person name="Bills G."/>
            <person name="Bluhm B."/>
            <person name="Cannon C."/>
            <person name="Castanera R."/>
            <person name="Culley D."/>
            <person name="Daum C."/>
            <person name="Ezra D."/>
            <person name="Gonzalez J."/>
            <person name="Henrissat B."/>
            <person name="Kuo A."/>
            <person name="Liang C."/>
            <person name="Lipzen A."/>
            <person name="Lutzoni F."/>
            <person name="Magnuson J."/>
            <person name="Mondo S."/>
            <person name="Nolan M."/>
            <person name="Ohm R."/>
            <person name="Pangilinan J."/>
            <person name="Park H.-J."/>
            <person name="Ramirez L."/>
            <person name="Alfaro M."/>
            <person name="Sun H."/>
            <person name="Tritt A."/>
            <person name="Yoshinaga Y."/>
            <person name="Zwiers L.-H."/>
            <person name="Turgeon B."/>
            <person name="Goodwin S."/>
            <person name="Spatafora J."/>
            <person name="Crous P."/>
            <person name="Grigoriev I."/>
        </authorList>
    </citation>
    <scope>NUCLEOTIDE SEQUENCE</scope>
    <source>
        <strain evidence="3">CBS 107.79</strain>
    </source>
</reference>
<evidence type="ECO:0000256" key="1">
    <source>
        <dbReference type="SAM" id="Coils"/>
    </source>
</evidence>
<proteinExistence type="predicted"/>
<keyword evidence="1" id="KW-0175">Coiled coil</keyword>